<dbReference type="Pfam" id="PF12867">
    <property type="entry name" value="DinB_2"/>
    <property type="match status" value="1"/>
</dbReference>
<dbReference type="Proteomes" id="UP000606653">
    <property type="component" value="Unassembled WGS sequence"/>
</dbReference>
<reference evidence="3" key="1">
    <citation type="journal article" date="2019" name="Int. J. Syst. Evol. Microbiol.">
        <title>The Global Catalogue of Microorganisms (GCM) 10K type strain sequencing project: providing services to taxonomists for standard genome sequencing and annotation.</title>
        <authorList>
            <consortium name="The Broad Institute Genomics Platform"/>
            <consortium name="The Broad Institute Genome Sequencing Center for Infectious Disease"/>
            <person name="Wu L."/>
            <person name="Ma J."/>
        </authorList>
    </citation>
    <scope>NUCLEOTIDE SEQUENCE [LARGE SCALE GENOMIC DNA]</scope>
    <source>
        <strain evidence="3">CGMCC 1.6964</strain>
    </source>
</reference>
<gene>
    <name evidence="2" type="ORF">GCM10010969_29780</name>
</gene>
<proteinExistence type="predicted"/>
<dbReference type="Gene3D" id="1.20.120.450">
    <property type="entry name" value="dinb family like domain"/>
    <property type="match status" value="1"/>
</dbReference>
<name>A0ABQ2L5N6_9BACL</name>
<organism evidence="2 3">
    <name type="scientific">Saccharibacillus kuerlensis</name>
    <dbReference type="NCBI Taxonomy" id="459527"/>
    <lineage>
        <taxon>Bacteria</taxon>
        <taxon>Bacillati</taxon>
        <taxon>Bacillota</taxon>
        <taxon>Bacilli</taxon>
        <taxon>Bacillales</taxon>
        <taxon>Paenibacillaceae</taxon>
        <taxon>Saccharibacillus</taxon>
    </lineage>
</organism>
<dbReference type="InterPro" id="IPR024775">
    <property type="entry name" value="DinB-like"/>
</dbReference>
<evidence type="ECO:0000259" key="1">
    <source>
        <dbReference type="Pfam" id="PF12867"/>
    </source>
</evidence>
<dbReference type="RefSeq" id="WP_018977870.1">
    <property type="nucleotide sequence ID" value="NZ_BMLN01000009.1"/>
</dbReference>
<comment type="caution">
    <text evidence="2">The sequence shown here is derived from an EMBL/GenBank/DDBJ whole genome shotgun (WGS) entry which is preliminary data.</text>
</comment>
<keyword evidence="3" id="KW-1185">Reference proteome</keyword>
<sequence length="164" mass="19352">MNEALQIRDHLLHELETGVRTGEALIRRIRPEDWEYRPQDNMRSLPELVRHFVLVPRSDLAIMQEAGAEEVGGIEGSLNEELDPERLAAALRESFDLYKEYILSLHLDDLMNRSTKAFYAEPGQEHTQIQWQIETLTHLFHHRSQLYNYLKQLGHELHFSMLYM</sequence>
<dbReference type="SUPFAM" id="SSF109854">
    <property type="entry name" value="DinB/YfiT-like putative metalloenzymes"/>
    <property type="match status" value="1"/>
</dbReference>
<protein>
    <recommendedName>
        <fullName evidence="1">DinB-like domain-containing protein</fullName>
    </recommendedName>
</protein>
<accession>A0ABQ2L5N6</accession>
<feature type="domain" description="DinB-like" evidence="1">
    <location>
        <begin position="23"/>
        <end position="146"/>
    </location>
</feature>
<evidence type="ECO:0000313" key="3">
    <source>
        <dbReference type="Proteomes" id="UP000606653"/>
    </source>
</evidence>
<dbReference type="EMBL" id="BMLN01000009">
    <property type="protein sequence ID" value="GGO04489.1"/>
    <property type="molecule type" value="Genomic_DNA"/>
</dbReference>
<evidence type="ECO:0000313" key="2">
    <source>
        <dbReference type="EMBL" id="GGO04489.1"/>
    </source>
</evidence>
<dbReference type="InterPro" id="IPR034660">
    <property type="entry name" value="DinB/YfiT-like"/>
</dbReference>